<dbReference type="InterPro" id="IPR007919">
    <property type="entry name" value="UPF0220"/>
</dbReference>
<dbReference type="Pfam" id="PF05255">
    <property type="entry name" value="UPF0220"/>
    <property type="match status" value="1"/>
</dbReference>
<organism evidence="7 8">
    <name type="scientific">Raphidocelis subcapitata</name>
    <dbReference type="NCBI Taxonomy" id="307507"/>
    <lineage>
        <taxon>Eukaryota</taxon>
        <taxon>Viridiplantae</taxon>
        <taxon>Chlorophyta</taxon>
        <taxon>core chlorophytes</taxon>
        <taxon>Chlorophyceae</taxon>
        <taxon>CS clade</taxon>
        <taxon>Sphaeropleales</taxon>
        <taxon>Selenastraceae</taxon>
        <taxon>Raphidocelis</taxon>
    </lineage>
</organism>
<dbReference type="GO" id="GO:0016020">
    <property type="term" value="C:membrane"/>
    <property type="evidence" value="ECO:0007669"/>
    <property type="project" value="UniProtKB-SubCell"/>
</dbReference>
<gene>
    <name evidence="7" type="ORF">Rsub_09410</name>
</gene>
<evidence type="ECO:0000256" key="4">
    <source>
        <dbReference type="ARBA" id="ARBA00022989"/>
    </source>
</evidence>
<dbReference type="EMBL" id="BDRX01000078">
    <property type="protein sequence ID" value="GBF96340.1"/>
    <property type="molecule type" value="Genomic_DNA"/>
</dbReference>
<feature type="transmembrane region" description="Helical" evidence="6">
    <location>
        <begin position="12"/>
        <end position="33"/>
    </location>
</feature>
<evidence type="ECO:0000313" key="8">
    <source>
        <dbReference type="Proteomes" id="UP000247498"/>
    </source>
</evidence>
<sequence length="150" mass="15260">MEHIWAAVRPHGVLASGALCGAGWWIFTDAAVMASSQAAPFALRYALPALVATLGVLLLGAAGRPEEADSYSYGDEGEACRGKCVLFLAYVLAFGSIGAGTLLLALDKQAGVDLWPAASATISSTVLSASGLLLWLSRGAGDDGGYSLLG</sequence>
<protein>
    <recommendedName>
        <fullName evidence="9">Transmembrane protein 50A</fullName>
    </recommendedName>
</protein>
<reference evidence="7 8" key="1">
    <citation type="journal article" date="2018" name="Sci. Rep.">
        <title>Raphidocelis subcapitata (=Pseudokirchneriella subcapitata) provides an insight into genome evolution and environmental adaptations in the Sphaeropleales.</title>
        <authorList>
            <person name="Suzuki S."/>
            <person name="Yamaguchi H."/>
            <person name="Nakajima N."/>
            <person name="Kawachi M."/>
        </authorList>
    </citation>
    <scope>NUCLEOTIDE SEQUENCE [LARGE SCALE GENOMIC DNA]</scope>
    <source>
        <strain evidence="7 8">NIES-35</strain>
    </source>
</reference>
<comment type="similarity">
    <text evidence="2">Belongs to the UPF0220 family.</text>
</comment>
<keyword evidence="8" id="KW-1185">Reference proteome</keyword>
<evidence type="ECO:0000256" key="1">
    <source>
        <dbReference type="ARBA" id="ARBA00004141"/>
    </source>
</evidence>
<proteinExistence type="inferred from homology"/>
<dbReference type="InParanoid" id="A0A2V0PEM6"/>
<dbReference type="Proteomes" id="UP000247498">
    <property type="component" value="Unassembled WGS sequence"/>
</dbReference>
<keyword evidence="3 6" id="KW-0812">Transmembrane</keyword>
<evidence type="ECO:0000256" key="2">
    <source>
        <dbReference type="ARBA" id="ARBA00005335"/>
    </source>
</evidence>
<dbReference type="AlphaFoldDB" id="A0A2V0PEM6"/>
<feature type="transmembrane region" description="Helical" evidence="6">
    <location>
        <begin position="45"/>
        <end position="63"/>
    </location>
</feature>
<dbReference type="OrthoDB" id="268928at2759"/>
<evidence type="ECO:0000256" key="6">
    <source>
        <dbReference type="SAM" id="Phobius"/>
    </source>
</evidence>
<accession>A0A2V0PEM6</accession>
<evidence type="ECO:0000256" key="5">
    <source>
        <dbReference type="ARBA" id="ARBA00023136"/>
    </source>
</evidence>
<dbReference type="PANTHER" id="PTHR13180">
    <property type="entry name" value="SMALL MEMBRANE PROTEIN-RELATED"/>
    <property type="match status" value="1"/>
</dbReference>
<evidence type="ECO:0008006" key="9">
    <source>
        <dbReference type="Google" id="ProtNLM"/>
    </source>
</evidence>
<comment type="caution">
    <text evidence="7">The sequence shown here is derived from an EMBL/GenBank/DDBJ whole genome shotgun (WGS) entry which is preliminary data.</text>
</comment>
<name>A0A2V0PEM6_9CHLO</name>
<evidence type="ECO:0000313" key="7">
    <source>
        <dbReference type="EMBL" id="GBF96340.1"/>
    </source>
</evidence>
<comment type="subcellular location">
    <subcellularLocation>
        <location evidence="1">Membrane</location>
        <topology evidence="1">Multi-pass membrane protein</topology>
    </subcellularLocation>
</comment>
<keyword evidence="5 6" id="KW-0472">Membrane</keyword>
<evidence type="ECO:0000256" key="3">
    <source>
        <dbReference type="ARBA" id="ARBA00022692"/>
    </source>
</evidence>
<feature type="transmembrane region" description="Helical" evidence="6">
    <location>
        <begin position="84"/>
        <end position="105"/>
    </location>
</feature>
<keyword evidence="4 6" id="KW-1133">Transmembrane helix</keyword>